<dbReference type="GO" id="GO:0005737">
    <property type="term" value="C:cytoplasm"/>
    <property type="evidence" value="ECO:0007669"/>
    <property type="project" value="TreeGrafter"/>
</dbReference>
<feature type="active site" evidence="5">
    <location>
        <position position="80"/>
    </location>
</feature>
<evidence type="ECO:0000256" key="6">
    <source>
        <dbReference type="SAM" id="SignalP"/>
    </source>
</evidence>
<dbReference type="GO" id="GO:0070005">
    <property type="term" value="F:cysteine-type aminopeptidase activity"/>
    <property type="evidence" value="ECO:0007669"/>
    <property type="project" value="InterPro"/>
</dbReference>
<dbReference type="PANTHER" id="PTHR10363">
    <property type="entry name" value="BLEOMYCIN HYDROLASE"/>
    <property type="match status" value="1"/>
</dbReference>
<organism evidence="7 8">
    <name type="scientific">Empedobacter brevis NBRC 14943 = ATCC 43319</name>
    <dbReference type="NCBI Taxonomy" id="1218108"/>
    <lineage>
        <taxon>Bacteria</taxon>
        <taxon>Pseudomonadati</taxon>
        <taxon>Bacteroidota</taxon>
        <taxon>Flavobacteriia</taxon>
        <taxon>Flavobacteriales</taxon>
        <taxon>Weeksellaceae</taxon>
        <taxon>Empedobacter</taxon>
    </lineage>
</organism>
<dbReference type="Gene3D" id="3.90.70.10">
    <property type="entry name" value="Cysteine proteinases"/>
    <property type="match status" value="1"/>
</dbReference>
<protein>
    <recommendedName>
        <fullName evidence="4">Aminopeptidase</fullName>
    </recommendedName>
</protein>
<feature type="signal peptide" evidence="6">
    <location>
        <begin position="1"/>
        <end position="38"/>
    </location>
</feature>
<comment type="caution">
    <text evidence="7">The sequence shown here is derived from an EMBL/GenBank/DDBJ whole genome shotgun (WGS) entry which is preliminary data.</text>
</comment>
<sequence>MKLATYKKLTQNNFKMRKIFYPIFASALLLGSVQLVSAQDNLVNSLNKNVSENSKEAFKFTDVINLAKTGVENQGSSGTCWSYSGNSFFESEMLRMGKQPIQLSPIFNARNTYVEKGKQYVRMHGATTLGDGGGFFDVLNTIKKYGAVPVEAYTGLNYGTKINQFGEMAAIQEGVLKAVVSNPNGKLTPNWEKAYTAVLDSYLGEYPKEFTYNGKKYTPRTFADQVVGINPNDYVAITSFKDHSYYKPFVLAIPDNWAYESFYNVPMTEMTDNIDYALKNGYTIAWATDVSEKGFSWKNGVAYVPEVDFADMTATQKAEMFKGPKPEKVITEDMRQAAFDDYQTTDDHGMHIVGLAKDQNGKEYYIVKNSWGLTNDYEGYLYVTKAFVQYKTTNILVHKNGLQKQTLKKLGI</sequence>
<feature type="active site" evidence="5">
    <location>
        <position position="369"/>
    </location>
</feature>
<keyword evidence="3 4" id="KW-0788">Thiol protease</keyword>
<gene>
    <name evidence="7" type="primary">pepC</name>
    <name evidence="7" type="ORF">EB1_18200</name>
</gene>
<evidence type="ECO:0000256" key="5">
    <source>
        <dbReference type="PIRSR" id="PIRSR005700-1"/>
    </source>
</evidence>
<evidence type="ECO:0000256" key="1">
    <source>
        <dbReference type="ARBA" id="ARBA00022670"/>
    </source>
</evidence>
<proteinExistence type="inferred from homology"/>
<dbReference type="GO" id="GO:0006508">
    <property type="term" value="P:proteolysis"/>
    <property type="evidence" value="ECO:0007669"/>
    <property type="project" value="UniProtKB-KW"/>
</dbReference>
<dbReference type="EMBL" id="BJXC01000011">
    <property type="protein sequence ID" value="GEM52030.1"/>
    <property type="molecule type" value="Genomic_DNA"/>
</dbReference>
<accession>A0A511NGV3</accession>
<feature type="active site" evidence="5">
    <location>
        <position position="348"/>
    </location>
</feature>
<dbReference type="PIRSF" id="PIRSF005700">
    <property type="entry name" value="PepC"/>
    <property type="match status" value="1"/>
</dbReference>
<dbReference type="SUPFAM" id="SSF54001">
    <property type="entry name" value="Cysteine proteinases"/>
    <property type="match status" value="1"/>
</dbReference>
<reference evidence="7 8" key="1">
    <citation type="submission" date="2019-07" db="EMBL/GenBank/DDBJ databases">
        <title>Whole genome shotgun sequence of Empedobacter brevis NBRC 14943.</title>
        <authorList>
            <person name="Hosoyama A."/>
            <person name="Uohara A."/>
            <person name="Ohji S."/>
            <person name="Ichikawa N."/>
        </authorList>
    </citation>
    <scope>NUCLEOTIDE SEQUENCE [LARGE SCALE GENOMIC DNA]</scope>
    <source>
        <strain evidence="7 8">NBRC 14943</strain>
    </source>
</reference>
<dbReference type="Proteomes" id="UP000321245">
    <property type="component" value="Unassembled WGS sequence"/>
</dbReference>
<keyword evidence="2 4" id="KW-0378">Hydrolase</keyword>
<keyword evidence="8" id="KW-1185">Reference proteome</keyword>
<evidence type="ECO:0000256" key="3">
    <source>
        <dbReference type="ARBA" id="ARBA00022807"/>
    </source>
</evidence>
<feature type="chain" id="PRO_5022024667" description="Aminopeptidase" evidence="6">
    <location>
        <begin position="39"/>
        <end position="412"/>
    </location>
</feature>
<evidence type="ECO:0000256" key="4">
    <source>
        <dbReference type="PIRNR" id="PIRNR005700"/>
    </source>
</evidence>
<dbReference type="Pfam" id="PF03051">
    <property type="entry name" value="Peptidase_C1_2"/>
    <property type="match status" value="1"/>
</dbReference>
<comment type="similarity">
    <text evidence="4">Belongs to the peptidase C1 family.</text>
</comment>
<dbReference type="InterPro" id="IPR038765">
    <property type="entry name" value="Papain-like_cys_pep_sf"/>
</dbReference>
<dbReference type="InterPro" id="IPR004134">
    <property type="entry name" value="Peptidase_C1B"/>
</dbReference>
<dbReference type="GO" id="GO:0009636">
    <property type="term" value="P:response to toxic substance"/>
    <property type="evidence" value="ECO:0007669"/>
    <property type="project" value="TreeGrafter"/>
</dbReference>
<dbReference type="GO" id="GO:0043418">
    <property type="term" value="P:homocysteine catabolic process"/>
    <property type="evidence" value="ECO:0007669"/>
    <property type="project" value="TreeGrafter"/>
</dbReference>
<dbReference type="PANTHER" id="PTHR10363:SF2">
    <property type="entry name" value="BLEOMYCIN HYDROLASE"/>
    <property type="match status" value="1"/>
</dbReference>
<evidence type="ECO:0000313" key="7">
    <source>
        <dbReference type="EMBL" id="GEM52030.1"/>
    </source>
</evidence>
<keyword evidence="6" id="KW-0732">Signal</keyword>
<name>A0A511NGV3_9FLAO</name>
<dbReference type="InterPro" id="IPR000169">
    <property type="entry name" value="Pept_cys_AS"/>
</dbReference>
<evidence type="ECO:0000256" key="2">
    <source>
        <dbReference type="ARBA" id="ARBA00022801"/>
    </source>
</evidence>
<dbReference type="STRING" id="1218108.GCA_000382425_03162"/>
<keyword evidence="1 4" id="KW-0645">Protease</keyword>
<evidence type="ECO:0000313" key="8">
    <source>
        <dbReference type="Proteomes" id="UP000321245"/>
    </source>
</evidence>
<dbReference type="AlphaFoldDB" id="A0A511NGV3"/>
<keyword evidence="4 7" id="KW-0031">Aminopeptidase</keyword>
<dbReference type="PROSITE" id="PS00139">
    <property type="entry name" value="THIOL_PROTEASE_CYS"/>
    <property type="match status" value="1"/>
</dbReference>